<accession>A0A135SUV5</accession>
<name>A0A135SUV5_9PEZI</name>
<keyword evidence="2" id="KW-1185">Reference proteome</keyword>
<reference evidence="1 2" key="1">
    <citation type="submission" date="2014-02" db="EMBL/GenBank/DDBJ databases">
        <title>The genome sequence of Colletotrichum nymphaeae SA-01.</title>
        <authorList>
            <person name="Baroncelli R."/>
            <person name="Thon M.R."/>
        </authorList>
    </citation>
    <scope>NUCLEOTIDE SEQUENCE [LARGE SCALE GENOMIC DNA]</scope>
    <source>
        <strain evidence="1 2">SA-01</strain>
    </source>
</reference>
<protein>
    <submittedName>
        <fullName evidence="1">Uncharacterized protein</fullName>
    </submittedName>
</protein>
<gene>
    <name evidence="1" type="ORF">CNYM01_11590</name>
</gene>
<comment type="caution">
    <text evidence="1">The sequence shown here is derived from an EMBL/GenBank/DDBJ whole genome shotgun (WGS) entry which is preliminary data.</text>
</comment>
<sequence length="176" mass="19847">MLSPFPSSDALDSYEGSKAQWWRASPSWEAGRSKTAPRKPLTTREDLTCNIAWHTVSQQPLAEPKVNVQQGIHHDPRLRLNAAPMADGLRQDITRADNLMGDRTSEESESLVVDVVTLDYLSIMDEKRFLRSRYTGPQIPPSGMSQEYNDWLLKYVSRPDVPLGRAVDRPPPSPYA</sequence>
<dbReference type="Proteomes" id="UP000070054">
    <property type="component" value="Unassembled WGS sequence"/>
</dbReference>
<dbReference type="OrthoDB" id="3944545at2759"/>
<evidence type="ECO:0000313" key="2">
    <source>
        <dbReference type="Proteomes" id="UP000070054"/>
    </source>
</evidence>
<dbReference type="AlphaFoldDB" id="A0A135SUV5"/>
<organism evidence="1 2">
    <name type="scientific">Colletotrichum nymphaeae SA-01</name>
    <dbReference type="NCBI Taxonomy" id="1460502"/>
    <lineage>
        <taxon>Eukaryota</taxon>
        <taxon>Fungi</taxon>
        <taxon>Dikarya</taxon>
        <taxon>Ascomycota</taxon>
        <taxon>Pezizomycotina</taxon>
        <taxon>Sordariomycetes</taxon>
        <taxon>Hypocreomycetidae</taxon>
        <taxon>Glomerellales</taxon>
        <taxon>Glomerellaceae</taxon>
        <taxon>Colletotrichum</taxon>
        <taxon>Colletotrichum acutatum species complex</taxon>
    </lineage>
</organism>
<proteinExistence type="predicted"/>
<dbReference type="EMBL" id="JEMN01001338">
    <property type="protein sequence ID" value="KXH39702.1"/>
    <property type="molecule type" value="Genomic_DNA"/>
</dbReference>
<evidence type="ECO:0000313" key="1">
    <source>
        <dbReference type="EMBL" id="KXH39702.1"/>
    </source>
</evidence>